<name>W3XLL5_PESFW</name>
<dbReference type="Pfam" id="PF06985">
    <property type="entry name" value="HET"/>
    <property type="match status" value="1"/>
</dbReference>
<dbReference type="HOGENOM" id="CLU_002639_2_12_1"/>
<feature type="domain" description="Heterokaryon incompatibility" evidence="1">
    <location>
        <begin position="101"/>
        <end position="255"/>
    </location>
</feature>
<dbReference type="Proteomes" id="UP000030651">
    <property type="component" value="Unassembled WGS sequence"/>
</dbReference>
<evidence type="ECO:0000313" key="3">
    <source>
        <dbReference type="Proteomes" id="UP000030651"/>
    </source>
</evidence>
<dbReference type="OMA" id="CWHETLV"/>
<organism evidence="2 3">
    <name type="scientific">Pestalotiopsis fici (strain W106-1 / CGMCC3.15140)</name>
    <dbReference type="NCBI Taxonomy" id="1229662"/>
    <lineage>
        <taxon>Eukaryota</taxon>
        <taxon>Fungi</taxon>
        <taxon>Dikarya</taxon>
        <taxon>Ascomycota</taxon>
        <taxon>Pezizomycotina</taxon>
        <taxon>Sordariomycetes</taxon>
        <taxon>Xylariomycetidae</taxon>
        <taxon>Amphisphaeriales</taxon>
        <taxon>Sporocadaceae</taxon>
        <taxon>Pestalotiopsis</taxon>
    </lineage>
</organism>
<accession>W3XLL5</accession>
<dbReference type="eggNOG" id="ENOG502SQ1J">
    <property type="taxonomic scope" value="Eukaryota"/>
</dbReference>
<gene>
    <name evidence="2" type="ORF">PFICI_00786</name>
</gene>
<protein>
    <recommendedName>
        <fullName evidence="1">Heterokaryon incompatibility domain-containing protein</fullName>
    </recommendedName>
</protein>
<dbReference type="PANTHER" id="PTHR33112">
    <property type="entry name" value="DOMAIN PROTEIN, PUTATIVE-RELATED"/>
    <property type="match status" value="1"/>
</dbReference>
<dbReference type="GeneID" id="19265799"/>
<dbReference type="InParanoid" id="W3XLL5"/>
<dbReference type="STRING" id="1229662.W3XLL5"/>
<keyword evidence="3" id="KW-1185">Reference proteome</keyword>
<dbReference type="KEGG" id="pfy:PFICI_00786"/>
<evidence type="ECO:0000259" key="1">
    <source>
        <dbReference type="Pfam" id="PF06985"/>
    </source>
</evidence>
<dbReference type="EMBL" id="KI912109">
    <property type="protein sequence ID" value="ETS86958.1"/>
    <property type="molecule type" value="Genomic_DNA"/>
</dbReference>
<sequence>MSITSCCAEGGFDSKFPSRPGHVETHGLLGDVKPAIWTRPTPSISDKITLLKTWFDQCESSHGACTPVVSILPKRLVTTGVSDGPIRLVRTAKFTQKAVRYATLSHCWGDKLPLRTTSGNEAMLEKGIPESMLPRTFRDAIELACRIDIPYLWIDALCIRQDDPVEWAQEAAMMKDIYAGSVLTIAAANGRCSDDGCLTAMAPDDSFRPVGPFRDINFTVKVSHGHSLHIRAHNGDTRSLTRETALSSRGWVLQEDVLSRRIVYCMLPELHWRCQCCYQIESGAAFDLRNNNNVLPSVPGRPQASLHDVWYQWMANYSGREFTFTKDRLSAMAGIVEFFTSISGYRHILGCWENSFAQGLLWLPLSRKPPNVGIPGIPSWSWLTRHDDVSYDHWTSRDKNAVHEYHVKLLDWNVLWTGTPFVSGIKAAQVQVRGPVQDIVLSVAPEGRDFNPPKMNVGDEVPDFEKGPIPWCCTGRIDHGSGAKQSYTCLLVLSSGSPTPYQEVALLLEPVISNDSTGTTYRRVGIAKFLIKETRFPDKSPRNIILV</sequence>
<proteinExistence type="predicted"/>
<dbReference type="AlphaFoldDB" id="W3XLL5"/>
<dbReference type="PANTHER" id="PTHR33112:SF16">
    <property type="entry name" value="HETEROKARYON INCOMPATIBILITY DOMAIN-CONTAINING PROTEIN"/>
    <property type="match status" value="1"/>
</dbReference>
<dbReference type="OrthoDB" id="5347061at2759"/>
<dbReference type="RefSeq" id="XP_007827558.1">
    <property type="nucleotide sequence ID" value="XM_007829367.1"/>
</dbReference>
<dbReference type="InterPro" id="IPR010730">
    <property type="entry name" value="HET"/>
</dbReference>
<reference evidence="3" key="1">
    <citation type="journal article" date="2015" name="BMC Genomics">
        <title>Genomic and transcriptomic analysis of the endophytic fungus Pestalotiopsis fici reveals its lifestyle and high potential for synthesis of natural products.</title>
        <authorList>
            <person name="Wang X."/>
            <person name="Zhang X."/>
            <person name="Liu L."/>
            <person name="Xiang M."/>
            <person name="Wang W."/>
            <person name="Sun X."/>
            <person name="Che Y."/>
            <person name="Guo L."/>
            <person name="Liu G."/>
            <person name="Guo L."/>
            <person name="Wang C."/>
            <person name="Yin W.B."/>
            <person name="Stadler M."/>
            <person name="Zhang X."/>
            <person name="Liu X."/>
        </authorList>
    </citation>
    <scope>NUCLEOTIDE SEQUENCE [LARGE SCALE GENOMIC DNA]</scope>
    <source>
        <strain evidence="3">W106-1 / CGMCC3.15140</strain>
    </source>
</reference>
<evidence type="ECO:0000313" key="2">
    <source>
        <dbReference type="EMBL" id="ETS86958.1"/>
    </source>
</evidence>